<feature type="domain" description="Carrier" evidence="7">
    <location>
        <begin position="108"/>
        <end position="188"/>
    </location>
</feature>
<dbReference type="PANTHER" id="PTHR43775:SF23">
    <property type="entry name" value="FATTY ACID SYNTHASE 3"/>
    <property type="match status" value="1"/>
</dbReference>
<dbReference type="AlphaFoldDB" id="A0A482WCM7"/>
<keyword evidence="9" id="KW-1185">Reference proteome</keyword>
<evidence type="ECO:0000256" key="3">
    <source>
        <dbReference type="ARBA" id="ARBA00018769"/>
    </source>
</evidence>
<dbReference type="InterPro" id="IPR006162">
    <property type="entry name" value="Ppantetheine_attach_site"/>
</dbReference>
<dbReference type="PROSITE" id="PS00012">
    <property type="entry name" value="PHOSPHOPANTETHEINE"/>
    <property type="match status" value="1"/>
</dbReference>
<protein>
    <recommendedName>
        <fullName evidence="3">Fatty acid synthase</fullName>
        <ecNumber evidence="2">2.3.1.85</ecNumber>
        <ecNumber evidence="1">3.1.2.14</ecNumber>
    </recommendedName>
</protein>
<dbReference type="SUPFAM" id="SSF53474">
    <property type="entry name" value="alpha/beta-Hydrolases"/>
    <property type="match status" value="1"/>
</dbReference>
<dbReference type="SUPFAM" id="SSF47336">
    <property type="entry name" value="ACP-like"/>
    <property type="match status" value="1"/>
</dbReference>
<dbReference type="InterPro" id="IPR036291">
    <property type="entry name" value="NAD(P)-bd_dom_sf"/>
</dbReference>
<evidence type="ECO:0000256" key="5">
    <source>
        <dbReference type="ARBA" id="ARBA00022553"/>
    </source>
</evidence>
<dbReference type="Pfam" id="PF00550">
    <property type="entry name" value="PP-binding"/>
    <property type="match status" value="1"/>
</dbReference>
<comment type="catalytic activity">
    <reaction evidence="6">
        <text>acetyl-CoA + n malonyl-CoA + 2n NADPH + 2n H(+) = a long-chain fatty acid + (n+1) CoA + n CO2 + 2n NADP(+).</text>
        <dbReference type="EC" id="2.3.1.85"/>
    </reaction>
</comment>
<dbReference type="SUPFAM" id="SSF51735">
    <property type="entry name" value="NAD(P)-binding Rossmann-fold domains"/>
    <property type="match status" value="1"/>
</dbReference>
<dbReference type="InterPro" id="IPR029058">
    <property type="entry name" value="AB_hydrolase_fold"/>
</dbReference>
<dbReference type="GO" id="GO:0006633">
    <property type="term" value="P:fatty acid biosynthetic process"/>
    <property type="evidence" value="ECO:0007669"/>
    <property type="project" value="TreeGrafter"/>
</dbReference>
<dbReference type="SMART" id="SM00823">
    <property type="entry name" value="PKS_PP"/>
    <property type="match status" value="1"/>
</dbReference>
<dbReference type="Gene3D" id="3.40.50.720">
    <property type="entry name" value="NAD(P)-binding Rossmann-like Domain"/>
    <property type="match status" value="1"/>
</dbReference>
<dbReference type="Gene3D" id="3.40.50.1820">
    <property type="entry name" value="alpha/beta hydrolase"/>
    <property type="match status" value="1"/>
</dbReference>
<evidence type="ECO:0000256" key="1">
    <source>
        <dbReference type="ARBA" id="ARBA00012480"/>
    </source>
</evidence>
<dbReference type="GO" id="GO:0016297">
    <property type="term" value="F:fatty acyl-[ACP] hydrolase activity"/>
    <property type="evidence" value="ECO:0007669"/>
    <property type="project" value="UniProtKB-EC"/>
</dbReference>
<sequence>MTHPCFRYFVVFSSLSCGRGNPGQTNYGMANSIMERICERRKRDGFPALAIQWGAIGEVGLVAKMQKENKELVIGGTLQQRISSCFEVLDKFLNQKLTIVASMVVAEKLNRNSKGSIAETVAYILGIKDLKLVNHETPLVELGMDSITGTEIIQLLEKDYEINMTPTEMRSVTFRKLIELEAKKKGKAEIKNEVSNLELKFLPETNNLPIIKLSSRASDSDEVATVFILPGIEGVLTPLESLVGNLNAHVFGLHYSYDSPEDSIEEMAKAILPHMEEKISKDQTFHLICYSFGVVVGLEVAYLLEGKGYKGNIVAIDGAPAFIRASINLDDVNEKMLKCESYDERADLVKTFVPPNITSKTLDKQGALVLYKRYKSVLNYSLVHEKLKSPARLFKAKIPLAVNMEDDYELSEFFEQPVKVETIEGDHLTLLNETGLVESVNKLLCSN</sequence>
<evidence type="ECO:0000313" key="9">
    <source>
        <dbReference type="Proteomes" id="UP000292052"/>
    </source>
</evidence>
<dbReference type="EC" id="2.3.1.85" evidence="2"/>
<name>A0A482WCM7_ASBVE</name>
<dbReference type="GO" id="GO:0004312">
    <property type="term" value="F:fatty acid synthase activity"/>
    <property type="evidence" value="ECO:0007669"/>
    <property type="project" value="UniProtKB-EC"/>
</dbReference>
<dbReference type="GO" id="GO:0031177">
    <property type="term" value="F:phosphopantetheine binding"/>
    <property type="evidence" value="ECO:0007669"/>
    <property type="project" value="InterPro"/>
</dbReference>
<dbReference type="EC" id="3.1.2.14" evidence="1"/>
<dbReference type="InterPro" id="IPR001031">
    <property type="entry name" value="Thioesterase"/>
</dbReference>
<dbReference type="InterPro" id="IPR050091">
    <property type="entry name" value="PKS_NRPS_Biosynth_Enz"/>
</dbReference>
<dbReference type="Pfam" id="PF00975">
    <property type="entry name" value="Thioesterase"/>
    <property type="match status" value="1"/>
</dbReference>
<dbReference type="PROSITE" id="PS50075">
    <property type="entry name" value="CARRIER"/>
    <property type="match status" value="1"/>
</dbReference>
<proteinExistence type="predicted"/>
<accession>A0A482WCM7</accession>
<organism evidence="8 9">
    <name type="scientific">Asbolus verrucosus</name>
    <name type="common">Desert ironclad beetle</name>
    <dbReference type="NCBI Taxonomy" id="1661398"/>
    <lineage>
        <taxon>Eukaryota</taxon>
        <taxon>Metazoa</taxon>
        <taxon>Ecdysozoa</taxon>
        <taxon>Arthropoda</taxon>
        <taxon>Hexapoda</taxon>
        <taxon>Insecta</taxon>
        <taxon>Pterygota</taxon>
        <taxon>Neoptera</taxon>
        <taxon>Endopterygota</taxon>
        <taxon>Coleoptera</taxon>
        <taxon>Polyphaga</taxon>
        <taxon>Cucujiformia</taxon>
        <taxon>Tenebrionidae</taxon>
        <taxon>Pimeliinae</taxon>
        <taxon>Asbolus</taxon>
    </lineage>
</organism>
<dbReference type="Proteomes" id="UP000292052">
    <property type="component" value="Unassembled WGS sequence"/>
</dbReference>
<dbReference type="OrthoDB" id="329835at2759"/>
<keyword evidence="4" id="KW-0596">Phosphopantetheine</keyword>
<gene>
    <name evidence="8" type="ORF">BDFB_007089</name>
</gene>
<dbReference type="STRING" id="1661398.A0A482WCM7"/>
<evidence type="ECO:0000313" key="8">
    <source>
        <dbReference type="EMBL" id="RZC42203.1"/>
    </source>
</evidence>
<evidence type="ECO:0000259" key="7">
    <source>
        <dbReference type="PROSITE" id="PS50075"/>
    </source>
</evidence>
<dbReference type="InterPro" id="IPR036736">
    <property type="entry name" value="ACP-like_sf"/>
</dbReference>
<evidence type="ECO:0000256" key="2">
    <source>
        <dbReference type="ARBA" id="ARBA00012873"/>
    </source>
</evidence>
<evidence type="ECO:0000256" key="6">
    <source>
        <dbReference type="ARBA" id="ARBA00044883"/>
    </source>
</evidence>
<dbReference type="PANTHER" id="PTHR43775">
    <property type="entry name" value="FATTY ACID SYNTHASE"/>
    <property type="match status" value="1"/>
</dbReference>
<keyword evidence="5" id="KW-0597">Phosphoprotein</keyword>
<dbReference type="InterPro" id="IPR020806">
    <property type="entry name" value="PKS_PP-bd"/>
</dbReference>
<dbReference type="InterPro" id="IPR013968">
    <property type="entry name" value="PKS_KR"/>
</dbReference>
<dbReference type="InterPro" id="IPR009081">
    <property type="entry name" value="PP-bd_ACP"/>
</dbReference>
<dbReference type="EMBL" id="QDEB01009994">
    <property type="protein sequence ID" value="RZC42203.1"/>
    <property type="molecule type" value="Genomic_DNA"/>
</dbReference>
<dbReference type="Gene3D" id="1.10.1200.10">
    <property type="entry name" value="ACP-like"/>
    <property type="match status" value="1"/>
</dbReference>
<evidence type="ECO:0000256" key="4">
    <source>
        <dbReference type="ARBA" id="ARBA00022450"/>
    </source>
</evidence>
<dbReference type="Pfam" id="PF08659">
    <property type="entry name" value="KR"/>
    <property type="match status" value="1"/>
</dbReference>
<comment type="caution">
    <text evidence="8">The sequence shown here is derived from an EMBL/GenBank/DDBJ whole genome shotgun (WGS) entry which is preliminary data.</text>
</comment>
<reference evidence="8 9" key="1">
    <citation type="submission" date="2017-03" db="EMBL/GenBank/DDBJ databases">
        <title>Genome of the blue death feigning beetle - Asbolus verrucosus.</title>
        <authorList>
            <person name="Rider S.D."/>
        </authorList>
    </citation>
    <scope>NUCLEOTIDE SEQUENCE [LARGE SCALE GENOMIC DNA]</scope>
    <source>
        <strain evidence="8">Butters</strain>
        <tissue evidence="8">Head and leg muscle</tissue>
    </source>
</reference>